<evidence type="ECO:0000313" key="1">
    <source>
        <dbReference type="EMBL" id="OHA42762.1"/>
    </source>
</evidence>
<dbReference type="AlphaFoldDB" id="A0A1G2P553"/>
<protein>
    <submittedName>
        <fullName evidence="1">Uncharacterized protein</fullName>
    </submittedName>
</protein>
<accession>A0A1G2P553</accession>
<name>A0A1G2P553_9BACT</name>
<comment type="caution">
    <text evidence="1">The sequence shown here is derived from an EMBL/GenBank/DDBJ whole genome shotgun (WGS) entry which is preliminary data.</text>
</comment>
<reference evidence="1 2" key="1">
    <citation type="journal article" date="2016" name="Nat. Commun.">
        <title>Thousands of microbial genomes shed light on interconnected biogeochemical processes in an aquifer system.</title>
        <authorList>
            <person name="Anantharaman K."/>
            <person name="Brown C.T."/>
            <person name="Hug L.A."/>
            <person name="Sharon I."/>
            <person name="Castelle C.J."/>
            <person name="Probst A.J."/>
            <person name="Thomas B.C."/>
            <person name="Singh A."/>
            <person name="Wilkins M.J."/>
            <person name="Karaoz U."/>
            <person name="Brodie E.L."/>
            <person name="Williams K.H."/>
            <person name="Hubbard S.S."/>
            <person name="Banfield J.F."/>
        </authorList>
    </citation>
    <scope>NUCLEOTIDE SEQUENCE [LARGE SCALE GENOMIC DNA]</scope>
</reference>
<gene>
    <name evidence="1" type="ORF">A3G52_03070</name>
</gene>
<organism evidence="1 2">
    <name type="scientific">Candidatus Taylorbacteria bacterium RIFCSPLOWO2_12_FULL_43_20</name>
    <dbReference type="NCBI Taxonomy" id="1802332"/>
    <lineage>
        <taxon>Bacteria</taxon>
        <taxon>Candidatus Tayloriibacteriota</taxon>
    </lineage>
</organism>
<dbReference type="Proteomes" id="UP000177269">
    <property type="component" value="Unassembled WGS sequence"/>
</dbReference>
<dbReference type="EMBL" id="MHSK01000006">
    <property type="protein sequence ID" value="OHA42762.1"/>
    <property type="molecule type" value="Genomic_DNA"/>
</dbReference>
<sequence length="166" mass="18285">MNMRENIGEQAQKGGYEMLINGPRQEAYKAFNDAVLDGVLSSSEVEEIYRTVESVQIDIGAQTEQVAKAFSGSGFRMDGTENNPDGSCTYKLVSTFTDKPFLGEVIIRIDGKNKDKYKTPQIIKVEQMIEQAKAENADEKVVALEKINAVLAKLNEADLNSLVNSS</sequence>
<proteinExistence type="predicted"/>
<evidence type="ECO:0000313" key="2">
    <source>
        <dbReference type="Proteomes" id="UP000177269"/>
    </source>
</evidence>